<comment type="catalytic activity">
    <reaction evidence="1">
        <text>inosine + phosphate = alpha-D-ribose 1-phosphate + hypoxanthine</text>
        <dbReference type="Rhea" id="RHEA:27646"/>
        <dbReference type="ChEBI" id="CHEBI:17368"/>
        <dbReference type="ChEBI" id="CHEBI:17596"/>
        <dbReference type="ChEBI" id="CHEBI:43474"/>
        <dbReference type="ChEBI" id="CHEBI:57720"/>
        <dbReference type="EC" id="2.4.2.1"/>
    </reaction>
    <physiologicalReaction direction="left-to-right" evidence="1">
        <dbReference type="Rhea" id="RHEA:27647"/>
    </physiologicalReaction>
</comment>
<reference evidence="14" key="1">
    <citation type="submission" date="2016-10" db="EMBL/GenBank/DDBJ databases">
        <authorList>
            <person name="Varghese N."/>
            <person name="Submissions S."/>
        </authorList>
    </citation>
    <scope>NUCLEOTIDE SEQUENCE [LARGE SCALE GENOMIC DNA]</scope>
    <source>
        <strain evidence="14">CGMCC 1.6854</strain>
    </source>
</reference>
<comment type="cofactor">
    <cofactor evidence="2">
        <name>Zn(2+)</name>
        <dbReference type="ChEBI" id="CHEBI:29105"/>
    </cofactor>
</comment>
<dbReference type="GO" id="GO:0016787">
    <property type="term" value="F:hydrolase activity"/>
    <property type="evidence" value="ECO:0007669"/>
    <property type="project" value="UniProtKB-KW"/>
</dbReference>
<evidence type="ECO:0000256" key="9">
    <source>
        <dbReference type="ARBA" id="ARBA00047989"/>
    </source>
</evidence>
<evidence type="ECO:0000256" key="3">
    <source>
        <dbReference type="ARBA" id="ARBA00003215"/>
    </source>
</evidence>
<evidence type="ECO:0000256" key="6">
    <source>
        <dbReference type="ARBA" id="ARBA00022723"/>
    </source>
</evidence>
<comment type="catalytic activity">
    <reaction evidence="9">
        <text>adenosine + H2O + H(+) = inosine + NH4(+)</text>
        <dbReference type="Rhea" id="RHEA:24408"/>
        <dbReference type="ChEBI" id="CHEBI:15377"/>
        <dbReference type="ChEBI" id="CHEBI:15378"/>
        <dbReference type="ChEBI" id="CHEBI:16335"/>
        <dbReference type="ChEBI" id="CHEBI:17596"/>
        <dbReference type="ChEBI" id="CHEBI:28938"/>
        <dbReference type="EC" id="3.5.4.4"/>
    </reaction>
    <physiologicalReaction direction="left-to-right" evidence="9">
        <dbReference type="Rhea" id="RHEA:24409"/>
    </physiologicalReaction>
</comment>
<evidence type="ECO:0000256" key="12">
    <source>
        <dbReference type="RuleBase" id="RU361274"/>
    </source>
</evidence>
<dbReference type="EMBL" id="FNHW01000001">
    <property type="protein sequence ID" value="SDM63205.1"/>
    <property type="molecule type" value="Genomic_DNA"/>
</dbReference>
<evidence type="ECO:0000256" key="1">
    <source>
        <dbReference type="ARBA" id="ARBA00000553"/>
    </source>
</evidence>
<dbReference type="InterPro" id="IPR011324">
    <property type="entry name" value="Cytotoxic_necrot_fac-like_cat"/>
</dbReference>
<evidence type="ECO:0000256" key="4">
    <source>
        <dbReference type="ARBA" id="ARBA00007353"/>
    </source>
</evidence>
<dbReference type="Gene3D" id="3.60.140.10">
    <property type="entry name" value="CNF1/YfiH-like putative cysteine hydrolases"/>
    <property type="match status" value="1"/>
</dbReference>
<protein>
    <recommendedName>
        <fullName evidence="12">Purine nucleoside phosphorylase</fullName>
    </recommendedName>
</protein>
<dbReference type="STRING" id="459525.SAMN04488137_1140"/>
<evidence type="ECO:0000256" key="2">
    <source>
        <dbReference type="ARBA" id="ARBA00001947"/>
    </source>
</evidence>
<dbReference type="PANTHER" id="PTHR30616:SF2">
    <property type="entry name" value="PURINE NUCLEOSIDE PHOSPHORYLASE LACC1"/>
    <property type="match status" value="1"/>
</dbReference>
<evidence type="ECO:0000256" key="8">
    <source>
        <dbReference type="ARBA" id="ARBA00022833"/>
    </source>
</evidence>
<dbReference type="GO" id="GO:0005507">
    <property type="term" value="F:copper ion binding"/>
    <property type="evidence" value="ECO:0007669"/>
    <property type="project" value="TreeGrafter"/>
</dbReference>
<evidence type="ECO:0000313" key="13">
    <source>
        <dbReference type="EMBL" id="SDM63205.1"/>
    </source>
</evidence>
<evidence type="ECO:0000256" key="5">
    <source>
        <dbReference type="ARBA" id="ARBA00022679"/>
    </source>
</evidence>
<comment type="catalytic activity">
    <reaction evidence="11">
        <text>S-methyl-5'-thioadenosine + phosphate = 5-(methylsulfanyl)-alpha-D-ribose 1-phosphate + adenine</text>
        <dbReference type="Rhea" id="RHEA:11852"/>
        <dbReference type="ChEBI" id="CHEBI:16708"/>
        <dbReference type="ChEBI" id="CHEBI:17509"/>
        <dbReference type="ChEBI" id="CHEBI:43474"/>
        <dbReference type="ChEBI" id="CHEBI:58533"/>
        <dbReference type="EC" id="2.4.2.28"/>
    </reaction>
    <physiologicalReaction direction="left-to-right" evidence="11">
        <dbReference type="Rhea" id="RHEA:11853"/>
    </physiologicalReaction>
</comment>
<evidence type="ECO:0000313" key="14">
    <source>
        <dbReference type="Proteomes" id="UP000199544"/>
    </source>
</evidence>
<evidence type="ECO:0000256" key="10">
    <source>
        <dbReference type="ARBA" id="ARBA00048968"/>
    </source>
</evidence>
<proteinExistence type="inferred from homology"/>
<evidence type="ECO:0000256" key="7">
    <source>
        <dbReference type="ARBA" id="ARBA00022801"/>
    </source>
</evidence>
<keyword evidence="14" id="KW-1185">Reference proteome</keyword>
<comment type="catalytic activity">
    <reaction evidence="10">
        <text>adenosine + phosphate = alpha-D-ribose 1-phosphate + adenine</text>
        <dbReference type="Rhea" id="RHEA:27642"/>
        <dbReference type="ChEBI" id="CHEBI:16335"/>
        <dbReference type="ChEBI" id="CHEBI:16708"/>
        <dbReference type="ChEBI" id="CHEBI:43474"/>
        <dbReference type="ChEBI" id="CHEBI:57720"/>
        <dbReference type="EC" id="2.4.2.1"/>
    </reaction>
    <physiologicalReaction direction="left-to-right" evidence="10">
        <dbReference type="Rhea" id="RHEA:27643"/>
    </physiologicalReaction>
</comment>
<keyword evidence="7" id="KW-0378">Hydrolase</keyword>
<dbReference type="AlphaFoldDB" id="A0A1G9UUD8"/>
<dbReference type="PANTHER" id="PTHR30616">
    <property type="entry name" value="UNCHARACTERIZED PROTEIN YFIH"/>
    <property type="match status" value="1"/>
</dbReference>
<accession>A0A1G9UUD8</accession>
<dbReference type="RefSeq" id="WP_090233169.1">
    <property type="nucleotide sequence ID" value="NZ_FNHW01000001.1"/>
</dbReference>
<dbReference type="OrthoDB" id="4279at2"/>
<keyword evidence="6" id="KW-0479">Metal-binding</keyword>
<keyword evidence="5" id="KW-0808">Transferase</keyword>
<organism evidence="13 14">
    <name type="scientific">Fictibacillus solisalsi</name>
    <dbReference type="NCBI Taxonomy" id="459525"/>
    <lineage>
        <taxon>Bacteria</taxon>
        <taxon>Bacillati</taxon>
        <taxon>Bacillota</taxon>
        <taxon>Bacilli</taxon>
        <taxon>Bacillales</taxon>
        <taxon>Fictibacillaceae</taxon>
        <taxon>Fictibacillus</taxon>
    </lineage>
</organism>
<dbReference type="NCBIfam" id="TIGR00726">
    <property type="entry name" value="peptidoglycan editing factor PgeF"/>
    <property type="match status" value="1"/>
</dbReference>
<dbReference type="InterPro" id="IPR038371">
    <property type="entry name" value="Cu_polyphenol_OxRdtase_sf"/>
</dbReference>
<dbReference type="CDD" id="cd16833">
    <property type="entry name" value="YfiH"/>
    <property type="match status" value="1"/>
</dbReference>
<evidence type="ECO:0000256" key="11">
    <source>
        <dbReference type="ARBA" id="ARBA00049893"/>
    </source>
</evidence>
<name>A0A1G9UUD8_9BACL</name>
<keyword evidence="8" id="KW-0862">Zinc</keyword>
<dbReference type="GO" id="GO:0017061">
    <property type="term" value="F:S-methyl-5-thioadenosine phosphorylase activity"/>
    <property type="evidence" value="ECO:0007669"/>
    <property type="project" value="UniProtKB-EC"/>
</dbReference>
<dbReference type="Pfam" id="PF02578">
    <property type="entry name" value="Cu-oxidase_4"/>
    <property type="match status" value="1"/>
</dbReference>
<dbReference type="InterPro" id="IPR003730">
    <property type="entry name" value="Cu_polyphenol_OxRdtase"/>
</dbReference>
<dbReference type="Proteomes" id="UP000199544">
    <property type="component" value="Unassembled WGS sequence"/>
</dbReference>
<gene>
    <name evidence="13" type="ORF">SAMN04488137_1140</name>
</gene>
<comment type="similarity">
    <text evidence="4 12">Belongs to the purine nucleoside phosphorylase YfiH/LACC1 family.</text>
</comment>
<sequence>MKAEPFVQQDSLFKLDDWMIQLPGLTAGITSRHNGFSQNPYSSLNMGFHVGDDPSDVLKNRQRASQAIQVPLECWVGTEQVHDSVIQKVTKMDAGKGAKDLESAIKGTDGIYTADQDVLLTSLYADCVPLFFMSPSRQLVGLAHAGWKGTVGRIGAKMVDLWVKKEGVPSDDIFAAIGPSIGSCCYEVDDFVMERVQQVLPKEKAALVYEPKGAGHYMLNLREVNKQILIQAGIHESRIIETSYCTSCSNHHFFSHRRESGKAGRIMSYIGRLKGAESEYPAESISHSKQHI</sequence>
<comment type="function">
    <text evidence="3">Purine nucleoside enzyme that catalyzes the phosphorolysis of adenosine and inosine nucleosides, yielding D-ribose 1-phosphate and the respective free bases, adenine and hypoxanthine. Also catalyzes the phosphorolysis of S-methyl-5'-thioadenosine into adenine and S-methyl-5-thio-alpha-D-ribose 1-phosphate. Also has adenosine deaminase activity.</text>
</comment>
<dbReference type="SUPFAM" id="SSF64438">
    <property type="entry name" value="CNF1/YfiH-like putative cysteine hydrolases"/>
    <property type="match status" value="1"/>
</dbReference>